<keyword evidence="1" id="KW-0812">Transmembrane</keyword>
<dbReference type="Pfam" id="PF24095">
    <property type="entry name" value="DUF7378"/>
    <property type="match status" value="1"/>
</dbReference>
<keyword evidence="1" id="KW-1133">Transmembrane helix</keyword>
<dbReference type="AlphaFoldDB" id="A0A3L6PBI7"/>
<feature type="transmembrane region" description="Helical" evidence="1">
    <location>
        <begin position="101"/>
        <end position="123"/>
    </location>
</feature>
<keyword evidence="4" id="KW-1185">Reference proteome</keyword>
<reference evidence="4" key="1">
    <citation type="journal article" date="2019" name="Nat. Commun.">
        <title>The genome of broomcorn millet.</title>
        <authorList>
            <person name="Zou C."/>
            <person name="Miki D."/>
            <person name="Li D."/>
            <person name="Tang Q."/>
            <person name="Xiao L."/>
            <person name="Rajput S."/>
            <person name="Deng P."/>
            <person name="Jia W."/>
            <person name="Huang R."/>
            <person name="Zhang M."/>
            <person name="Sun Y."/>
            <person name="Hu J."/>
            <person name="Fu X."/>
            <person name="Schnable P.S."/>
            <person name="Li F."/>
            <person name="Zhang H."/>
            <person name="Feng B."/>
            <person name="Zhu X."/>
            <person name="Liu R."/>
            <person name="Schnable J.C."/>
            <person name="Zhu J.-K."/>
            <person name="Zhang H."/>
        </authorList>
    </citation>
    <scope>NUCLEOTIDE SEQUENCE [LARGE SCALE GENOMIC DNA]</scope>
</reference>
<dbReference type="Proteomes" id="UP000275267">
    <property type="component" value="Unassembled WGS sequence"/>
</dbReference>
<dbReference type="EMBL" id="PQIB02000018">
    <property type="protein sequence ID" value="RLM54887.1"/>
    <property type="molecule type" value="Genomic_DNA"/>
</dbReference>
<gene>
    <name evidence="3" type="ORF">C2845_PM10G00030</name>
</gene>
<keyword evidence="1" id="KW-0472">Membrane</keyword>
<dbReference type="InterPro" id="IPR055802">
    <property type="entry name" value="DUF7378"/>
</dbReference>
<proteinExistence type="predicted"/>
<organism evidence="3 4">
    <name type="scientific">Panicum miliaceum</name>
    <name type="common">Proso millet</name>
    <name type="synonym">Broomcorn millet</name>
    <dbReference type="NCBI Taxonomy" id="4540"/>
    <lineage>
        <taxon>Eukaryota</taxon>
        <taxon>Viridiplantae</taxon>
        <taxon>Streptophyta</taxon>
        <taxon>Embryophyta</taxon>
        <taxon>Tracheophyta</taxon>
        <taxon>Spermatophyta</taxon>
        <taxon>Magnoliopsida</taxon>
        <taxon>Liliopsida</taxon>
        <taxon>Poales</taxon>
        <taxon>Poaceae</taxon>
        <taxon>PACMAD clade</taxon>
        <taxon>Panicoideae</taxon>
        <taxon>Panicodae</taxon>
        <taxon>Paniceae</taxon>
        <taxon>Panicinae</taxon>
        <taxon>Panicum</taxon>
        <taxon>Panicum sect. Panicum</taxon>
    </lineage>
</organism>
<feature type="domain" description="DUF7378" evidence="2">
    <location>
        <begin position="1"/>
        <end position="129"/>
    </location>
</feature>
<protein>
    <recommendedName>
        <fullName evidence="2">DUF7378 domain-containing protein</fullName>
    </recommendedName>
</protein>
<sequence length="161" mass="17194">MAVFFQVATIGYFVGVAYAYRRAISPSFFAGAPWRLRLWASLGAYMSLALLVVSSTDLFLPRAPAAVHRRFAWIGVCAVGVGALNAMVTAVLAVGVEDRRVLMGCTGGVAACIAGLLVFWAWLARKYGGGSDPSENGKPCTARLPGLARSMTFAFAFHVWI</sequence>
<evidence type="ECO:0000256" key="1">
    <source>
        <dbReference type="SAM" id="Phobius"/>
    </source>
</evidence>
<evidence type="ECO:0000313" key="3">
    <source>
        <dbReference type="EMBL" id="RLM54887.1"/>
    </source>
</evidence>
<evidence type="ECO:0000313" key="4">
    <source>
        <dbReference type="Proteomes" id="UP000275267"/>
    </source>
</evidence>
<comment type="caution">
    <text evidence="3">The sequence shown here is derived from an EMBL/GenBank/DDBJ whole genome shotgun (WGS) entry which is preliminary data.</text>
</comment>
<dbReference type="OrthoDB" id="590548at2759"/>
<accession>A0A3L6PBI7</accession>
<name>A0A3L6PBI7_PANMI</name>
<feature type="transmembrane region" description="Helical" evidence="1">
    <location>
        <begin position="38"/>
        <end position="60"/>
    </location>
</feature>
<feature type="transmembrane region" description="Helical" evidence="1">
    <location>
        <begin position="72"/>
        <end position="95"/>
    </location>
</feature>
<evidence type="ECO:0000259" key="2">
    <source>
        <dbReference type="Pfam" id="PF24095"/>
    </source>
</evidence>